<gene>
    <name evidence="1" type="ORF">EIMP300_42110</name>
</gene>
<evidence type="ECO:0000313" key="2">
    <source>
        <dbReference type="Proteomes" id="UP000467488"/>
    </source>
</evidence>
<sequence length="61" mass="7276">MAVSVRANYCLKKGNDMKKLTCFKAYDIRGKLGEELNEDIAWRSWSRLWRISQTENHCVRR</sequence>
<evidence type="ECO:0000313" key="1">
    <source>
        <dbReference type="EMBL" id="BBU82811.1"/>
    </source>
</evidence>
<organism evidence="1 2">
    <name type="scientific">Escherichia coli</name>
    <dbReference type="NCBI Taxonomy" id="562"/>
    <lineage>
        <taxon>Bacteria</taxon>
        <taxon>Pseudomonadati</taxon>
        <taxon>Pseudomonadota</taxon>
        <taxon>Gammaproteobacteria</taxon>
        <taxon>Enterobacterales</taxon>
        <taxon>Enterobacteriaceae</taxon>
        <taxon>Escherichia</taxon>
    </lineage>
</organism>
<name>A0A8S0FRS0_ECOLX</name>
<proteinExistence type="predicted"/>
<dbReference type="AlphaFoldDB" id="A0A8S0FRS0"/>
<evidence type="ECO:0008006" key="3">
    <source>
        <dbReference type="Google" id="ProtNLM"/>
    </source>
</evidence>
<protein>
    <recommendedName>
        <fullName evidence="3">Phosphoglucomutase</fullName>
    </recommendedName>
</protein>
<reference evidence="1 2" key="1">
    <citation type="submission" date="2020-01" db="EMBL/GenBank/DDBJ databases">
        <title>Dynamics of blaIMP-6 dissemination in carbapenem resistant Enterobacteriacea isolated from regional surveillance in Osaka, Japan.</title>
        <authorList>
            <person name="Abe R."/>
            <person name="Akeda Y."/>
            <person name="Sugawara Y."/>
            <person name="Yamamoto N."/>
            <person name="Tomono K."/>
            <person name="Takeuchi D."/>
            <person name="Kawahara R."/>
            <person name="Hamada S."/>
        </authorList>
    </citation>
    <scope>NUCLEOTIDE SEQUENCE [LARGE SCALE GENOMIC DNA]</scope>
    <source>
        <strain evidence="1 2">E300</strain>
    </source>
</reference>
<dbReference type="Proteomes" id="UP000467488">
    <property type="component" value="Chromosome"/>
</dbReference>
<dbReference type="EMBL" id="AP022360">
    <property type="protein sequence ID" value="BBU82811.1"/>
    <property type="molecule type" value="Genomic_DNA"/>
</dbReference>
<accession>A0A8S0FRS0</accession>